<dbReference type="InterPro" id="IPR029058">
    <property type="entry name" value="AB_hydrolase_fold"/>
</dbReference>
<evidence type="ECO:0000313" key="6">
    <source>
        <dbReference type="RefSeq" id="XP_013780936.1"/>
    </source>
</evidence>
<keyword evidence="5" id="KW-1185">Reference proteome</keyword>
<organism evidence="5 6">
    <name type="scientific">Limulus polyphemus</name>
    <name type="common">Atlantic horseshoe crab</name>
    <dbReference type="NCBI Taxonomy" id="6850"/>
    <lineage>
        <taxon>Eukaryota</taxon>
        <taxon>Metazoa</taxon>
        <taxon>Ecdysozoa</taxon>
        <taxon>Arthropoda</taxon>
        <taxon>Chelicerata</taxon>
        <taxon>Merostomata</taxon>
        <taxon>Xiphosura</taxon>
        <taxon>Limulidae</taxon>
        <taxon>Limulus</taxon>
    </lineage>
</organism>
<keyword evidence="3" id="KW-0472">Membrane</keyword>
<keyword evidence="2" id="KW-0325">Glycoprotein</keyword>
<dbReference type="RefSeq" id="XP_013780936.1">
    <property type="nucleotide sequence ID" value="XM_013925482.2"/>
</dbReference>
<evidence type="ECO:0000256" key="1">
    <source>
        <dbReference type="ARBA" id="ARBA00005964"/>
    </source>
</evidence>
<reference evidence="6" key="1">
    <citation type="submission" date="2025-08" db="UniProtKB">
        <authorList>
            <consortium name="RefSeq"/>
        </authorList>
    </citation>
    <scope>IDENTIFICATION</scope>
    <source>
        <tissue evidence="6">Muscle</tissue>
    </source>
</reference>
<evidence type="ECO:0000259" key="4">
    <source>
        <dbReference type="Pfam" id="PF00135"/>
    </source>
</evidence>
<dbReference type="PANTHER" id="PTHR43903">
    <property type="entry name" value="NEUROLIGIN"/>
    <property type="match status" value="1"/>
</dbReference>
<keyword evidence="3" id="KW-0812">Transmembrane</keyword>
<protein>
    <submittedName>
        <fullName evidence="6">Neuroligin-2-like</fullName>
    </submittedName>
</protein>
<dbReference type="InterPro" id="IPR051093">
    <property type="entry name" value="Neuroligin/BSAL"/>
</dbReference>
<name>A0ABM1BFG5_LIMPO</name>
<feature type="non-terminal residue" evidence="6">
    <location>
        <position position="1"/>
    </location>
</feature>
<accession>A0ABM1BFG5</accession>
<dbReference type="SUPFAM" id="SSF53474">
    <property type="entry name" value="alpha/beta-Hydrolases"/>
    <property type="match status" value="1"/>
</dbReference>
<proteinExistence type="inferred from homology"/>
<gene>
    <name evidence="6" type="primary">LOC106465277</name>
</gene>
<evidence type="ECO:0000313" key="5">
    <source>
        <dbReference type="Proteomes" id="UP000694941"/>
    </source>
</evidence>
<evidence type="ECO:0000256" key="3">
    <source>
        <dbReference type="SAM" id="Phobius"/>
    </source>
</evidence>
<evidence type="ECO:0000256" key="2">
    <source>
        <dbReference type="ARBA" id="ARBA00023180"/>
    </source>
</evidence>
<keyword evidence="3" id="KW-1133">Transmembrane helix</keyword>
<dbReference type="Proteomes" id="UP000694941">
    <property type="component" value="Unplaced"/>
</dbReference>
<dbReference type="InterPro" id="IPR002018">
    <property type="entry name" value="CarbesteraseB"/>
</dbReference>
<sequence length="344" mass="39091">SLGNFPIRAVPVIDRQGTANPVIPDDPLGLLQRGNFIRVPLVIGINRDEGAFFYPLLKNGYAENSRRNTGYLRDILIPRFLQSTSDLATNSAVVEAIMFAYFVGVDTANLTEILKPFINMTTDAMYVACHDLTSKTYAQLNIPTYMYVFEHRGVNSMIDLQLNQQMPKVDAGVSHGDELFYLFDLQVDGIQPLSRLDSLISTRMVTLWTDFAKYGDAPHFVNYEYPAKWPRLQPDNLTYYRIERDLRISRDYRQRESDLWLHHLPSLAEIHTLPPTTSPLVEEKVEPVYRTLAWAMVAVAIALFILVIVLLGFLYNQRKSQSFKASPELGHSRMSGSMSGSTLY</sequence>
<dbReference type="Gene3D" id="3.40.50.1820">
    <property type="entry name" value="alpha/beta hydrolase"/>
    <property type="match status" value="1"/>
</dbReference>
<feature type="transmembrane region" description="Helical" evidence="3">
    <location>
        <begin position="292"/>
        <end position="315"/>
    </location>
</feature>
<dbReference type="GeneID" id="106465277"/>
<comment type="similarity">
    <text evidence="1">Belongs to the type-B carboxylesterase/lipase family.</text>
</comment>
<dbReference type="Pfam" id="PF00135">
    <property type="entry name" value="COesterase"/>
    <property type="match status" value="1"/>
</dbReference>
<feature type="domain" description="Carboxylesterase type B" evidence="4">
    <location>
        <begin position="7"/>
        <end position="260"/>
    </location>
</feature>